<organism evidence="2 3">
    <name type="scientific">Caproicibacterium amylolyticum</name>
    <dbReference type="NCBI Taxonomy" id="2766537"/>
    <lineage>
        <taxon>Bacteria</taxon>
        <taxon>Bacillati</taxon>
        <taxon>Bacillota</taxon>
        <taxon>Clostridia</taxon>
        <taxon>Eubacteriales</taxon>
        <taxon>Oscillospiraceae</taxon>
        <taxon>Caproicibacterium</taxon>
    </lineage>
</organism>
<keyword evidence="3" id="KW-1185">Reference proteome</keyword>
<evidence type="ECO:0000313" key="3">
    <source>
        <dbReference type="Proteomes" id="UP000516046"/>
    </source>
</evidence>
<reference evidence="2 3" key="1">
    <citation type="submission" date="2020-08" db="EMBL/GenBank/DDBJ databases">
        <authorList>
            <person name="Ren C."/>
            <person name="Gu Y."/>
            <person name="Xu Y."/>
        </authorList>
    </citation>
    <scope>NUCLEOTIDE SEQUENCE [LARGE SCALE GENOMIC DNA]</scope>
    <source>
        <strain evidence="2 3">LBM18003</strain>
    </source>
</reference>
<gene>
    <name evidence="2" type="ORF">H6X83_13150</name>
</gene>
<name>A0A7G9WGN5_9FIRM</name>
<dbReference type="AlphaFoldDB" id="A0A7G9WGN5"/>
<feature type="region of interest" description="Disordered" evidence="1">
    <location>
        <begin position="276"/>
        <end position="328"/>
    </location>
</feature>
<feature type="compositionally biased region" description="Low complexity" evidence="1">
    <location>
        <begin position="296"/>
        <end position="317"/>
    </location>
</feature>
<dbReference type="Proteomes" id="UP000516046">
    <property type="component" value="Chromosome"/>
</dbReference>
<dbReference type="EMBL" id="CP060696">
    <property type="protein sequence ID" value="QNO17847.1"/>
    <property type="molecule type" value="Genomic_DNA"/>
</dbReference>
<accession>A0A7G9WGN5</accession>
<evidence type="ECO:0000256" key="1">
    <source>
        <dbReference type="SAM" id="MobiDB-lite"/>
    </source>
</evidence>
<proteinExistence type="predicted"/>
<protein>
    <submittedName>
        <fullName evidence="2">Virulence protein</fullName>
    </submittedName>
</protein>
<evidence type="ECO:0000313" key="2">
    <source>
        <dbReference type="EMBL" id="QNO17847.1"/>
    </source>
</evidence>
<feature type="compositionally biased region" description="Acidic residues" evidence="1">
    <location>
        <begin position="319"/>
        <end position="328"/>
    </location>
</feature>
<dbReference type="RefSeq" id="WP_212506911.1">
    <property type="nucleotide sequence ID" value="NZ_CP060696.1"/>
</dbReference>
<dbReference type="KEGG" id="caml:H6X83_13150"/>
<sequence>MEFRFNVTGAERKRLVETISEILNFPMKYLGAPGFGYEVGEYTVDKDGTVSGEYNPRLLSTLAGKGFEPEPYQTLHFITPRGTLLIEEHFDTEEEARAAGYEMYFTHEGRNIYSKPSGNGEHSVKFAIVGAPLAEEPNIAEPPEEADLTIEMPMDGFTPEKLDNLKKMVASKATLIKTALSAEDLPIEPTDETLRFPWFSGGLDSDTVSAYTQFIAALCKTAKEKKRVTAKVQDEFENPRFTMRVWLIGLGMVGDDYKLARKLLLQNLTGNAAWRYGAPDKKTASDPAGCADAGEENPAALTAPAEEEAAPTADTGADVAEESGADHE</sequence>